<dbReference type="EC" id="2.6.1.42" evidence="6"/>
<comment type="pathway">
    <text evidence="2">Amino-acid biosynthesis; L-isoleucine biosynthesis; L-isoleucine from 2-oxobutanoate: step 4/4.</text>
</comment>
<sequence length="250" mass="29983">MERKEYIYNFGLIPYETLYFENNNIHLVPEHYRRMKRAFKILNLPFLITLEKFEEHLKEYLAKIKKPFGALRIYFKEDKPIIKEKEIKYNKEIYNKGLSIKISKVKKHSNNILNYIKTFNMGINVIEEERAQRMGFDTCLFLNEKEFITETAFGNIFFRREKNIYTPHIQNGLLPGTMRKKVIETTKILGYKIHISFLKIEDIKHMEECFITTSIAGAFPVNNIENINFPSREFSLKLTEFEIFKRPWNT</sequence>
<dbReference type="InterPro" id="IPR043132">
    <property type="entry name" value="BCAT-like_C"/>
</dbReference>
<dbReference type="GO" id="GO:0004084">
    <property type="term" value="F:branched-chain-amino-acid transaminase activity"/>
    <property type="evidence" value="ECO:0007669"/>
    <property type="project" value="UniProtKB-EC"/>
</dbReference>
<dbReference type="Gene3D" id="3.30.470.10">
    <property type="match status" value="1"/>
</dbReference>
<dbReference type="FunFam" id="3.20.10.10:FF:000002">
    <property type="entry name" value="D-alanine aminotransferase"/>
    <property type="match status" value="1"/>
</dbReference>
<keyword evidence="11" id="KW-0032">Aminotransferase</keyword>
<evidence type="ECO:0000256" key="3">
    <source>
        <dbReference type="ARBA" id="ARBA00004931"/>
    </source>
</evidence>
<dbReference type="InterPro" id="IPR050571">
    <property type="entry name" value="Class-IV_PLP-Dep_Aminotrnsfr"/>
</dbReference>
<comment type="cofactor">
    <cofactor evidence="1">
        <name>pyridoxal 5'-phosphate</name>
        <dbReference type="ChEBI" id="CHEBI:597326"/>
    </cofactor>
</comment>
<evidence type="ECO:0000256" key="5">
    <source>
        <dbReference type="ARBA" id="ARBA00009320"/>
    </source>
</evidence>
<protein>
    <recommendedName>
        <fullName evidence="6">branched-chain-amino-acid transaminase</fullName>
        <ecNumber evidence="6">2.6.1.42</ecNumber>
    </recommendedName>
</protein>
<evidence type="ECO:0000256" key="2">
    <source>
        <dbReference type="ARBA" id="ARBA00004824"/>
    </source>
</evidence>
<dbReference type="GO" id="GO:0046394">
    <property type="term" value="P:carboxylic acid biosynthetic process"/>
    <property type="evidence" value="ECO:0007669"/>
    <property type="project" value="UniProtKB-ARBA"/>
</dbReference>
<dbReference type="SUPFAM" id="SSF56752">
    <property type="entry name" value="D-aminoacid aminotransferase-like PLP-dependent enzymes"/>
    <property type="match status" value="1"/>
</dbReference>
<dbReference type="InterPro" id="IPR036038">
    <property type="entry name" value="Aminotransferase-like"/>
</dbReference>
<evidence type="ECO:0000313" key="11">
    <source>
        <dbReference type="EMBL" id="HGQ85218.1"/>
    </source>
</evidence>
<dbReference type="Gene3D" id="3.20.10.10">
    <property type="entry name" value="D-amino Acid Aminotransferase, subunit A, domain 2"/>
    <property type="match status" value="1"/>
</dbReference>
<evidence type="ECO:0000256" key="8">
    <source>
        <dbReference type="ARBA" id="ARBA00048212"/>
    </source>
</evidence>
<dbReference type="PANTHER" id="PTHR42743:SF11">
    <property type="entry name" value="AMINODEOXYCHORISMATE LYASE"/>
    <property type="match status" value="1"/>
</dbReference>
<dbReference type="EMBL" id="DSZN01000041">
    <property type="protein sequence ID" value="HGQ85218.1"/>
    <property type="molecule type" value="Genomic_DNA"/>
</dbReference>
<dbReference type="InterPro" id="IPR001544">
    <property type="entry name" value="Aminotrans_IV"/>
</dbReference>
<dbReference type="PANTHER" id="PTHR42743">
    <property type="entry name" value="AMINO-ACID AMINOTRANSFERASE"/>
    <property type="match status" value="1"/>
</dbReference>
<comment type="catalytic activity">
    <reaction evidence="8">
        <text>L-valine + 2-oxoglutarate = 3-methyl-2-oxobutanoate + L-glutamate</text>
        <dbReference type="Rhea" id="RHEA:24813"/>
        <dbReference type="ChEBI" id="CHEBI:11851"/>
        <dbReference type="ChEBI" id="CHEBI:16810"/>
        <dbReference type="ChEBI" id="CHEBI:29985"/>
        <dbReference type="ChEBI" id="CHEBI:57762"/>
        <dbReference type="EC" id="2.6.1.42"/>
    </reaction>
</comment>
<evidence type="ECO:0000256" key="9">
    <source>
        <dbReference type="ARBA" id="ARBA00048798"/>
    </source>
</evidence>
<evidence type="ECO:0000256" key="1">
    <source>
        <dbReference type="ARBA" id="ARBA00001933"/>
    </source>
</evidence>
<reference evidence="11" key="1">
    <citation type="journal article" date="2020" name="mSystems">
        <title>Genome- and Community-Level Interaction Insights into Carbon Utilization and Element Cycling Functions of Hydrothermarchaeota in Hydrothermal Sediment.</title>
        <authorList>
            <person name="Zhou Z."/>
            <person name="Liu Y."/>
            <person name="Xu W."/>
            <person name="Pan J."/>
            <person name="Luo Z.H."/>
            <person name="Li M."/>
        </authorList>
    </citation>
    <scope>NUCLEOTIDE SEQUENCE [LARGE SCALE GENOMIC DNA]</scope>
    <source>
        <strain evidence="11">SpSt-6</strain>
    </source>
</reference>
<accession>A0A7C4NQB4</accession>
<dbReference type="GO" id="GO:0005829">
    <property type="term" value="C:cytosol"/>
    <property type="evidence" value="ECO:0007669"/>
    <property type="project" value="TreeGrafter"/>
</dbReference>
<keyword evidence="7" id="KW-0663">Pyridoxal phosphate</keyword>
<comment type="pathway">
    <text evidence="4">Amino-acid biosynthesis; L-leucine biosynthesis; L-leucine from 3-methyl-2-oxobutanoate: step 4/4.</text>
</comment>
<keyword evidence="11" id="KW-0808">Transferase</keyword>
<proteinExistence type="inferred from homology"/>
<dbReference type="GO" id="GO:0008652">
    <property type="term" value="P:amino acid biosynthetic process"/>
    <property type="evidence" value="ECO:0007669"/>
    <property type="project" value="UniProtKB-ARBA"/>
</dbReference>
<name>A0A7C4NQB4_9BACT</name>
<organism evidence="11">
    <name type="scientific">Thermodesulfobacterium geofontis</name>
    <dbReference type="NCBI Taxonomy" id="1295609"/>
    <lineage>
        <taxon>Bacteria</taxon>
        <taxon>Pseudomonadati</taxon>
        <taxon>Thermodesulfobacteriota</taxon>
        <taxon>Thermodesulfobacteria</taxon>
        <taxon>Thermodesulfobacteriales</taxon>
        <taxon>Thermodesulfobacteriaceae</taxon>
        <taxon>Thermodesulfobacterium</taxon>
    </lineage>
</organism>
<dbReference type="AlphaFoldDB" id="A0A7C4NQB4"/>
<dbReference type="Pfam" id="PF01063">
    <property type="entry name" value="Aminotran_4"/>
    <property type="match status" value="1"/>
</dbReference>
<gene>
    <name evidence="11" type="ORF">ENT66_02260</name>
</gene>
<comment type="caution">
    <text evidence="11">The sequence shown here is derived from an EMBL/GenBank/DDBJ whole genome shotgun (WGS) entry which is preliminary data.</text>
</comment>
<comment type="catalytic activity">
    <reaction evidence="10">
        <text>L-leucine + 2-oxoglutarate = 4-methyl-2-oxopentanoate + L-glutamate</text>
        <dbReference type="Rhea" id="RHEA:18321"/>
        <dbReference type="ChEBI" id="CHEBI:16810"/>
        <dbReference type="ChEBI" id="CHEBI:17865"/>
        <dbReference type="ChEBI" id="CHEBI:29985"/>
        <dbReference type="ChEBI" id="CHEBI:57427"/>
        <dbReference type="EC" id="2.6.1.42"/>
    </reaction>
</comment>
<evidence type="ECO:0000256" key="10">
    <source>
        <dbReference type="ARBA" id="ARBA00049229"/>
    </source>
</evidence>
<evidence type="ECO:0000256" key="7">
    <source>
        <dbReference type="ARBA" id="ARBA00022898"/>
    </source>
</evidence>
<comment type="similarity">
    <text evidence="5">Belongs to the class-IV pyridoxal-phosphate-dependent aminotransferase family.</text>
</comment>
<comment type="catalytic activity">
    <reaction evidence="9">
        <text>L-isoleucine + 2-oxoglutarate = (S)-3-methyl-2-oxopentanoate + L-glutamate</text>
        <dbReference type="Rhea" id="RHEA:24801"/>
        <dbReference type="ChEBI" id="CHEBI:16810"/>
        <dbReference type="ChEBI" id="CHEBI:29985"/>
        <dbReference type="ChEBI" id="CHEBI:35146"/>
        <dbReference type="ChEBI" id="CHEBI:58045"/>
        <dbReference type="EC" id="2.6.1.42"/>
    </reaction>
</comment>
<comment type="pathway">
    <text evidence="3">Amino-acid biosynthesis; L-valine biosynthesis; L-valine from pyruvate: step 4/4.</text>
</comment>
<evidence type="ECO:0000256" key="4">
    <source>
        <dbReference type="ARBA" id="ARBA00005072"/>
    </source>
</evidence>
<evidence type="ECO:0000256" key="6">
    <source>
        <dbReference type="ARBA" id="ARBA00013053"/>
    </source>
</evidence>
<dbReference type="InterPro" id="IPR043131">
    <property type="entry name" value="BCAT-like_N"/>
</dbReference>